<reference evidence="2" key="1">
    <citation type="submission" date="2016-06" db="EMBL/GenBank/DDBJ databases">
        <title>Parallel loss of symbiosis genes in relatives of nitrogen-fixing non-legume Parasponia.</title>
        <authorList>
            <person name="Van Velzen R."/>
            <person name="Holmer R."/>
            <person name="Bu F."/>
            <person name="Rutten L."/>
            <person name="Van Zeijl A."/>
            <person name="Liu W."/>
            <person name="Santuari L."/>
            <person name="Cao Q."/>
            <person name="Sharma T."/>
            <person name="Shen D."/>
            <person name="Roswanjaya Y."/>
            <person name="Wardhani T."/>
            <person name="Kalhor M.S."/>
            <person name="Jansen J."/>
            <person name="Van den Hoogen J."/>
            <person name="Gungor B."/>
            <person name="Hartog M."/>
            <person name="Hontelez J."/>
            <person name="Verver J."/>
            <person name="Yang W.-C."/>
            <person name="Schijlen E."/>
            <person name="Repin R."/>
            <person name="Schilthuizen M."/>
            <person name="Schranz E."/>
            <person name="Heidstra R."/>
            <person name="Miyata K."/>
            <person name="Fedorova E."/>
            <person name="Kohlen W."/>
            <person name="Bisseling T."/>
            <person name="Smit S."/>
            <person name="Geurts R."/>
        </authorList>
    </citation>
    <scope>NUCLEOTIDE SEQUENCE [LARGE SCALE GENOMIC DNA]</scope>
    <source>
        <strain evidence="2">cv. RG33-2</strain>
    </source>
</reference>
<sequence>MPGSKIPDWFSQDVVTFSERKNRPIKGIIVGVVVSLNHQIQDDLRDQLPGIVDIQAKILKQDFPIFTTALNLGGVPNRSEDQVHLCWYSDHHPL</sequence>
<dbReference type="AlphaFoldDB" id="A0A2P5EB68"/>
<proteinExistence type="predicted"/>
<dbReference type="EMBL" id="JXTC01000188">
    <property type="protein sequence ID" value="PON82769.1"/>
    <property type="molecule type" value="Genomic_DNA"/>
</dbReference>
<feature type="non-terminal residue" evidence="1">
    <location>
        <position position="94"/>
    </location>
</feature>
<dbReference type="OrthoDB" id="1188828at2759"/>
<keyword evidence="2" id="KW-1185">Reference proteome</keyword>
<gene>
    <name evidence="1" type="ORF">TorRG33x02_213430</name>
</gene>
<dbReference type="Proteomes" id="UP000237000">
    <property type="component" value="Unassembled WGS sequence"/>
</dbReference>
<dbReference type="InParanoid" id="A0A2P5EB68"/>
<protein>
    <submittedName>
        <fullName evidence="1">Uncharacterized protein</fullName>
    </submittedName>
</protein>
<accession>A0A2P5EB68</accession>
<comment type="caution">
    <text evidence="1">The sequence shown here is derived from an EMBL/GenBank/DDBJ whole genome shotgun (WGS) entry which is preliminary data.</text>
</comment>
<organism evidence="1 2">
    <name type="scientific">Trema orientale</name>
    <name type="common">Charcoal tree</name>
    <name type="synonym">Celtis orientalis</name>
    <dbReference type="NCBI Taxonomy" id="63057"/>
    <lineage>
        <taxon>Eukaryota</taxon>
        <taxon>Viridiplantae</taxon>
        <taxon>Streptophyta</taxon>
        <taxon>Embryophyta</taxon>
        <taxon>Tracheophyta</taxon>
        <taxon>Spermatophyta</taxon>
        <taxon>Magnoliopsida</taxon>
        <taxon>eudicotyledons</taxon>
        <taxon>Gunneridae</taxon>
        <taxon>Pentapetalae</taxon>
        <taxon>rosids</taxon>
        <taxon>fabids</taxon>
        <taxon>Rosales</taxon>
        <taxon>Cannabaceae</taxon>
        <taxon>Trema</taxon>
    </lineage>
</organism>
<dbReference type="STRING" id="63057.A0A2P5EB68"/>
<evidence type="ECO:0000313" key="2">
    <source>
        <dbReference type="Proteomes" id="UP000237000"/>
    </source>
</evidence>
<evidence type="ECO:0000313" key="1">
    <source>
        <dbReference type="EMBL" id="PON82769.1"/>
    </source>
</evidence>
<name>A0A2P5EB68_TREOI</name>